<feature type="chain" id="PRO_5040297783" evidence="3">
    <location>
        <begin position="21"/>
        <end position="265"/>
    </location>
</feature>
<dbReference type="Bgee" id="ENSECAG00000024428">
    <property type="expression patterns" value="Expressed in synovial membrane of synovial joint and 17 other cell types or tissues"/>
</dbReference>
<dbReference type="InterPro" id="IPR011162">
    <property type="entry name" value="MHC_I/II-like_Ag-recog"/>
</dbReference>
<dbReference type="Ensembl" id="ENSECAT00000026279.4">
    <property type="protein sequence ID" value="ENSECAP00000021910.2"/>
    <property type="gene ID" value="ENSECAG00000024428.4"/>
</dbReference>
<dbReference type="HOGENOM" id="CLU_1151498_0_0_1"/>
<keyword evidence="6" id="KW-1185">Reference proteome</keyword>
<accession>F6WIE7</accession>
<gene>
    <name evidence="5 7" type="primary">PROCR</name>
</gene>
<keyword evidence="2" id="KW-0812">Transmembrane</keyword>
<dbReference type="GO" id="GO:0038023">
    <property type="term" value="F:signaling receptor activity"/>
    <property type="evidence" value="ECO:0007669"/>
    <property type="project" value="InterPro"/>
</dbReference>
<sequence length="265" mass="29133">MLTTLLPLLPLLLLPGWALCSQEASDGPRNLHMLQISYFLDPDQVWHQGNASLGGLQTHMLEGPGTNVTILQLQPLQDPESWALTEKRLQLYLSHFSGFVQLVHRERHVACEWSAPREPGLGGAGQGRWQAWPVVPLTIRCFLGCELPPESSQAHVFFEVAVNGSSFVSFQPKTASWVAGSQAPSKVVTYTLQKLNTFNQTSYELLEFLQDTCVQYVQEHLAVKNLKGSQTGRSYTSLVLGVLVGSFIIAGVAVGIFLCTGGRRC</sequence>
<dbReference type="InterPro" id="IPR011161">
    <property type="entry name" value="MHC_I-like_Ag-recog"/>
</dbReference>
<keyword evidence="8" id="KW-1267">Proteomics identification</keyword>
<dbReference type="VGNC" id="VGNC:21871">
    <property type="gene designation" value="PROCR"/>
</dbReference>
<keyword evidence="3" id="KW-0732">Signal</keyword>
<evidence type="ECO:0000313" key="7">
    <source>
        <dbReference type="VGNC" id="VGNC:21871"/>
    </source>
</evidence>
<dbReference type="GO" id="GO:0005813">
    <property type="term" value="C:centrosome"/>
    <property type="evidence" value="ECO:0007669"/>
    <property type="project" value="Ensembl"/>
</dbReference>
<keyword evidence="1" id="KW-0325">Glycoprotein</keyword>
<protein>
    <submittedName>
        <fullName evidence="5">Protein C receptor</fullName>
    </submittedName>
</protein>
<proteinExistence type="evidence at protein level"/>
<evidence type="ECO:0000256" key="1">
    <source>
        <dbReference type="ARBA" id="ARBA00023180"/>
    </source>
</evidence>
<dbReference type="InParanoid" id="F6WIE7"/>
<dbReference type="Proteomes" id="UP000002281">
    <property type="component" value="Chromosome 22"/>
</dbReference>
<organism evidence="5 6">
    <name type="scientific">Equus caballus</name>
    <name type="common">Horse</name>
    <dbReference type="NCBI Taxonomy" id="9796"/>
    <lineage>
        <taxon>Eukaryota</taxon>
        <taxon>Metazoa</taxon>
        <taxon>Chordata</taxon>
        <taxon>Craniata</taxon>
        <taxon>Vertebrata</taxon>
        <taxon>Euteleostomi</taxon>
        <taxon>Mammalia</taxon>
        <taxon>Eutheria</taxon>
        <taxon>Laurasiatheria</taxon>
        <taxon>Perissodactyla</taxon>
        <taxon>Equidae</taxon>
        <taxon>Equus</taxon>
    </lineage>
</organism>
<reference evidence="5" key="3">
    <citation type="submission" date="2025-09" db="UniProtKB">
        <authorList>
            <consortium name="Ensembl"/>
        </authorList>
    </citation>
    <scope>IDENTIFICATION</scope>
    <source>
        <strain evidence="5">Thoroughbred</strain>
    </source>
</reference>
<dbReference type="PANTHER" id="PTHR15349:SF0">
    <property type="entry name" value="ENDOTHELIAL PROTEIN C RECEPTOR"/>
    <property type="match status" value="1"/>
</dbReference>
<dbReference type="GO" id="GO:0050819">
    <property type="term" value="P:negative regulation of coagulation"/>
    <property type="evidence" value="ECO:0000318"/>
    <property type="project" value="GO_Central"/>
</dbReference>
<evidence type="ECO:0007829" key="8">
    <source>
        <dbReference type="PeptideAtlas" id="F6WIE7"/>
    </source>
</evidence>
<dbReference type="GeneTree" id="ENSGT00390000001159"/>
<dbReference type="AlphaFoldDB" id="F6WIE7"/>
<reference evidence="5 6" key="1">
    <citation type="journal article" date="2009" name="Science">
        <title>Genome sequence, comparative analysis, and population genetics of the domestic horse.</title>
        <authorList>
            <consortium name="Broad Institute Genome Sequencing Platform"/>
            <consortium name="Broad Institute Whole Genome Assembly Team"/>
            <person name="Wade C.M."/>
            <person name="Giulotto E."/>
            <person name="Sigurdsson S."/>
            <person name="Zoli M."/>
            <person name="Gnerre S."/>
            <person name="Imsland F."/>
            <person name="Lear T.L."/>
            <person name="Adelson D.L."/>
            <person name="Bailey E."/>
            <person name="Bellone R.R."/>
            <person name="Bloecker H."/>
            <person name="Distl O."/>
            <person name="Edgar R.C."/>
            <person name="Garber M."/>
            <person name="Leeb T."/>
            <person name="Mauceli E."/>
            <person name="MacLeod J.N."/>
            <person name="Penedo M.C.T."/>
            <person name="Raison J.M."/>
            <person name="Sharpe T."/>
            <person name="Vogel J."/>
            <person name="Andersson L."/>
            <person name="Antczak D.F."/>
            <person name="Biagi T."/>
            <person name="Binns M.M."/>
            <person name="Chowdhary B.P."/>
            <person name="Coleman S.J."/>
            <person name="Della Valle G."/>
            <person name="Fryc S."/>
            <person name="Guerin G."/>
            <person name="Hasegawa T."/>
            <person name="Hill E.W."/>
            <person name="Jurka J."/>
            <person name="Kiialainen A."/>
            <person name="Lindgren G."/>
            <person name="Liu J."/>
            <person name="Magnani E."/>
            <person name="Mickelson J.R."/>
            <person name="Murray J."/>
            <person name="Nergadze S.G."/>
            <person name="Onofrio R."/>
            <person name="Pedroni S."/>
            <person name="Piras M.F."/>
            <person name="Raudsepp T."/>
            <person name="Rocchi M."/>
            <person name="Roeed K.H."/>
            <person name="Ryder O.A."/>
            <person name="Searle S."/>
            <person name="Skow L."/>
            <person name="Swinburne J.E."/>
            <person name="Syvaenen A.C."/>
            <person name="Tozaki T."/>
            <person name="Valberg S.J."/>
            <person name="Vaudin M."/>
            <person name="White J.R."/>
            <person name="Zody M.C."/>
            <person name="Lander E.S."/>
            <person name="Lindblad-Toh K."/>
        </authorList>
    </citation>
    <scope>NUCLEOTIDE SEQUENCE [LARGE SCALE GENOMIC DNA]</scope>
    <source>
        <strain evidence="5 6">Thoroughbred</strain>
    </source>
</reference>
<evidence type="ECO:0000313" key="5">
    <source>
        <dbReference type="Ensembl" id="ENSECAP00000021910.2"/>
    </source>
</evidence>
<feature type="signal peptide" evidence="3">
    <location>
        <begin position="1"/>
        <end position="20"/>
    </location>
</feature>
<feature type="transmembrane region" description="Helical" evidence="2">
    <location>
        <begin position="235"/>
        <end position="259"/>
    </location>
</feature>
<dbReference type="InterPro" id="IPR015669">
    <property type="entry name" value="Endothetial_C_recpt"/>
</dbReference>
<evidence type="ECO:0000313" key="6">
    <source>
        <dbReference type="Proteomes" id="UP000002281"/>
    </source>
</evidence>
<dbReference type="GO" id="GO:0005615">
    <property type="term" value="C:extracellular space"/>
    <property type="evidence" value="ECO:0000318"/>
    <property type="project" value="GO_Central"/>
</dbReference>
<evidence type="ECO:0000256" key="3">
    <source>
        <dbReference type="SAM" id="SignalP"/>
    </source>
</evidence>
<reference evidence="5" key="2">
    <citation type="submission" date="2025-08" db="UniProtKB">
        <authorList>
            <consortium name="Ensembl"/>
        </authorList>
    </citation>
    <scope>IDENTIFICATION</scope>
    <source>
        <strain evidence="5">Thoroughbred</strain>
    </source>
</reference>
<keyword evidence="2" id="KW-0472">Membrane</keyword>
<dbReference type="InterPro" id="IPR037055">
    <property type="entry name" value="MHC_I-like_Ag-recog_sf"/>
</dbReference>
<dbReference type="Gene3D" id="3.30.500.10">
    <property type="entry name" value="MHC class I-like antigen recognition-like"/>
    <property type="match status" value="1"/>
</dbReference>
<dbReference type="SUPFAM" id="SSF54452">
    <property type="entry name" value="MHC antigen-recognition domain"/>
    <property type="match status" value="1"/>
</dbReference>
<feature type="domain" description="MHC class I-like antigen recognition-like" evidence="4">
    <location>
        <begin position="136"/>
        <end position="218"/>
    </location>
</feature>
<dbReference type="STRING" id="9796.ENSECAP00000021910"/>
<dbReference type="FunCoup" id="F6WIE7">
    <property type="interactions" value="184"/>
</dbReference>
<dbReference type="Pfam" id="PF16497">
    <property type="entry name" value="MHC_I_3"/>
    <property type="match status" value="1"/>
</dbReference>
<name>F6WIE7_HORSE</name>
<dbReference type="PaxDb" id="9796-ENSECAP00000021910"/>
<keyword evidence="2" id="KW-1133">Transmembrane helix</keyword>
<dbReference type="PANTHER" id="PTHR15349">
    <property type="entry name" value="ENDOTHELIAL PROTEIN C RECEPTOR"/>
    <property type="match status" value="1"/>
</dbReference>
<evidence type="ECO:0000256" key="2">
    <source>
        <dbReference type="SAM" id="Phobius"/>
    </source>
</evidence>
<evidence type="ECO:0000259" key="4">
    <source>
        <dbReference type="Pfam" id="PF16497"/>
    </source>
</evidence>